<organism evidence="1 2">
    <name type="scientific">Lipomyces orientalis</name>
    <dbReference type="NCBI Taxonomy" id="1233043"/>
    <lineage>
        <taxon>Eukaryota</taxon>
        <taxon>Fungi</taxon>
        <taxon>Dikarya</taxon>
        <taxon>Ascomycota</taxon>
        <taxon>Saccharomycotina</taxon>
        <taxon>Lipomycetes</taxon>
        <taxon>Lipomycetales</taxon>
        <taxon>Lipomycetaceae</taxon>
        <taxon>Lipomyces</taxon>
    </lineage>
</organism>
<reference evidence="2" key="1">
    <citation type="journal article" date="2024" name="Front. Bioeng. Biotechnol.">
        <title>Genome-scale model development and genomic sequencing of the oleaginous clade Lipomyces.</title>
        <authorList>
            <person name="Czajka J.J."/>
            <person name="Han Y."/>
            <person name="Kim J."/>
            <person name="Mondo S.J."/>
            <person name="Hofstad B.A."/>
            <person name="Robles A."/>
            <person name="Haridas S."/>
            <person name="Riley R."/>
            <person name="LaButti K."/>
            <person name="Pangilinan J."/>
            <person name="Andreopoulos W."/>
            <person name="Lipzen A."/>
            <person name="Yan J."/>
            <person name="Wang M."/>
            <person name="Ng V."/>
            <person name="Grigoriev I.V."/>
            <person name="Spatafora J.W."/>
            <person name="Magnuson J.K."/>
            <person name="Baker S.E."/>
            <person name="Pomraning K.R."/>
        </authorList>
    </citation>
    <scope>NUCLEOTIDE SEQUENCE [LARGE SCALE GENOMIC DNA]</scope>
    <source>
        <strain evidence="2">CBS 10300</strain>
    </source>
</reference>
<comment type="caution">
    <text evidence="1">The sequence shown here is derived from an EMBL/GenBank/DDBJ whole genome shotgun (WGS) entry which is preliminary data.</text>
</comment>
<dbReference type="Proteomes" id="UP001489719">
    <property type="component" value="Unassembled WGS sequence"/>
</dbReference>
<evidence type="ECO:0000313" key="2">
    <source>
        <dbReference type="Proteomes" id="UP001489719"/>
    </source>
</evidence>
<dbReference type="EMBL" id="MU970034">
    <property type="protein sequence ID" value="KAK9326428.1"/>
    <property type="molecule type" value="Genomic_DNA"/>
</dbReference>
<evidence type="ECO:0000313" key="1">
    <source>
        <dbReference type="EMBL" id="KAK9326428.1"/>
    </source>
</evidence>
<keyword evidence="2" id="KW-1185">Reference proteome</keyword>
<name>A0ACC3TYY3_9ASCO</name>
<accession>A0ACC3TYY3</accession>
<gene>
    <name evidence="1" type="ORF">V1517DRAFT_252142</name>
</gene>
<sequence>MAPPTLTTLPSEILTLIFHFLQPRDLFCLFLVSRYIKFVASSASVWQRLTKAPLFADSEDYITRYALLNAPFRIRGLRKSQKAIIEYAEEYAASDRMSELCNYDYSTTQDEKQFVLPSKSKTANGNSQSLHHVGPVKELFNIYGMDALDASVGMVIGTADDCTVRIWDLRDTVRGTSFAQTRNSELDGVSASDVKVDRRGGRLWISADNVLQEWDCTTLQKVSQTVVDKSISAVSPDPHAVPQSVYVATQDRLLCVDTRLSMGSSSGACQTAAVPGYPLSVLASSFSPRTISVAGRFPSVLTYDTRKFPAILNSAYSGAHSLCALHAMPNNRGIVAAGEYNGRGTLEFYGNVFAQSTSWNTPAAARWVNRYTASRSSLLSLCQPSWTSELILAGSADGTIRCFDASLDGTYYRELMGNETGGLPSDSIMITRILPITDHRTAAVLVDGKLKVMEIGSPDDDDVIETEDNSAEETPDMIMQRQMDENVRQAVRRELFGMHNLNALLVSF</sequence>
<proteinExistence type="predicted"/>
<protein>
    <submittedName>
        <fullName evidence="1">Uncharacterized protein</fullName>
    </submittedName>
</protein>